<proteinExistence type="predicted"/>
<organism evidence="2 3">
    <name type="scientific">Mycobacterium tuberculosis</name>
    <dbReference type="NCBI Taxonomy" id="1773"/>
    <lineage>
        <taxon>Bacteria</taxon>
        <taxon>Bacillati</taxon>
        <taxon>Actinomycetota</taxon>
        <taxon>Actinomycetes</taxon>
        <taxon>Mycobacteriales</taxon>
        <taxon>Mycobacteriaceae</taxon>
        <taxon>Mycobacterium</taxon>
        <taxon>Mycobacterium tuberculosis complex</taxon>
    </lineage>
</organism>
<dbReference type="AlphaFoldDB" id="A0A916LFG9"/>
<feature type="region of interest" description="Disordered" evidence="1">
    <location>
        <begin position="55"/>
        <end position="79"/>
    </location>
</feature>
<gene>
    <name evidence="2" type="ORF">ERS007739_04547</name>
</gene>
<sequence>MFAAPAFGSVNGVVKCGRRFTRHVDRSACSDFAIRILDAAVRAVATGVCTPLAVPVSRRERTDDGGDAPHRDRAGRQQR</sequence>
<reference evidence="3" key="1">
    <citation type="submission" date="2015-03" db="EMBL/GenBank/DDBJ databases">
        <authorList>
            <consortium name="Pathogen Informatics"/>
        </authorList>
    </citation>
    <scope>NUCLEOTIDE SEQUENCE [LARGE SCALE GENOMIC DNA]</scope>
    <source>
        <strain evidence="3">N09902308</strain>
    </source>
</reference>
<name>A0A916LFG9_MYCTX</name>
<accession>A0A916LFG9</accession>
<evidence type="ECO:0000256" key="1">
    <source>
        <dbReference type="SAM" id="MobiDB-lite"/>
    </source>
</evidence>
<dbReference type="Proteomes" id="UP000039021">
    <property type="component" value="Unassembled WGS sequence"/>
</dbReference>
<dbReference type="EMBL" id="CSBK01002904">
    <property type="protein sequence ID" value="CPA36332.1"/>
    <property type="molecule type" value="Genomic_DNA"/>
</dbReference>
<feature type="compositionally biased region" description="Basic and acidic residues" evidence="1">
    <location>
        <begin position="57"/>
        <end position="79"/>
    </location>
</feature>
<evidence type="ECO:0000313" key="3">
    <source>
        <dbReference type="Proteomes" id="UP000039021"/>
    </source>
</evidence>
<evidence type="ECO:0000313" key="2">
    <source>
        <dbReference type="EMBL" id="CPA36332.1"/>
    </source>
</evidence>
<comment type="caution">
    <text evidence="2">The sequence shown here is derived from an EMBL/GenBank/DDBJ whole genome shotgun (WGS) entry which is preliminary data.</text>
</comment>
<protein>
    <submittedName>
        <fullName evidence="2">Uncharacterized protein</fullName>
    </submittedName>
</protein>